<keyword evidence="5" id="KW-1185">Reference proteome</keyword>
<dbReference type="PANTHER" id="PTHR30135:SF3">
    <property type="entry name" value="GLUCONEOGENESIS FACTOR-RELATED"/>
    <property type="match status" value="1"/>
</dbReference>
<dbReference type="RefSeq" id="WP_188391829.1">
    <property type="nucleotide sequence ID" value="NZ_BMEV01000023.1"/>
</dbReference>
<reference evidence="4" key="2">
    <citation type="submission" date="2020-09" db="EMBL/GenBank/DDBJ databases">
        <authorList>
            <person name="Sun Q."/>
            <person name="Zhou Y."/>
        </authorList>
    </citation>
    <scope>NUCLEOTIDE SEQUENCE</scope>
    <source>
        <strain evidence="4">CGMCC 1.12360</strain>
    </source>
</reference>
<accession>A0A8J2ZTQ5</accession>
<dbReference type="EMBL" id="BMEV01000023">
    <property type="protein sequence ID" value="GGH75561.1"/>
    <property type="molecule type" value="Genomic_DNA"/>
</dbReference>
<sequence>MHSGGGWGRIGSSNSQKAPKVVVIGGGTGMPVLLRGLKHVPIQLTALVTVADDGGSTGRLRNEMSIPAPGDIRNVIAAMSDAEPMLLELFQHRFSVNNGLSGHSMGNLLLAAMTSITGDFYDGIKEISRVLNVKGNVYPISNENLVLHAEFEDGSTVSGESLIPQANKKIKRVFLTPENAKPFPDAIQAIEEADLVVISPGSLYTSIMPNLIIPQIDSAIRRTRGKVVYVCNVMTQPGETNGYRASDHIQAIYNHIGEGCIDAIVVHNKPIKKEIEAIYRRQQSEPVVYDIEKLVDMGLEIIEGDIIRYTNTIIRHDQYKIAQLLYSLIR</sequence>
<dbReference type="PROSITE" id="PS01036">
    <property type="entry name" value="HSP70_3"/>
    <property type="match status" value="1"/>
</dbReference>
<comment type="caution">
    <text evidence="4">The sequence shown here is derived from an EMBL/GenBank/DDBJ whole genome shotgun (WGS) entry which is preliminary data.</text>
</comment>
<name>A0A8J2ZTQ5_9BACI</name>
<dbReference type="CDD" id="cd07187">
    <property type="entry name" value="YvcK_like"/>
    <property type="match status" value="1"/>
</dbReference>
<dbReference type="InterPro" id="IPR010119">
    <property type="entry name" value="Gluconeogen_factor"/>
</dbReference>
<dbReference type="GO" id="GO:0008360">
    <property type="term" value="P:regulation of cell shape"/>
    <property type="evidence" value="ECO:0007669"/>
    <property type="project" value="UniProtKB-UniRule"/>
</dbReference>
<dbReference type="Gene3D" id="3.40.50.10680">
    <property type="entry name" value="CofD-like domains"/>
    <property type="match status" value="1"/>
</dbReference>
<dbReference type="Proteomes" id="UP000602050">
    <property type="component" value="Unassembled WGS sequence"/>
</dbReference>
<comment type="similarity">
    <text evidence="3">Belongs to the gluconeogenesis factor family.</text>
</comment>
<dbReference type="NCBIfam" id="TIGR01826">
    <property type="entry name" value="CofD_related"/>
    <property type="match status" value="1"/>
</dbReference>
<dbReference type="AlphaFoldDB" id="A0A8J2ZTQ5"/>
<comment type="subcellular location">
    <subcellularLocation>
        <location evidence="3">Cytoplasm</location>
    </subcellularLocation>
</comment>
<protein>
    <recommendedName>
        <fullName evidence="3">Gluconeogenesis factor</fullName>
    </recommendedName>
</protein>
<evidence type="ECO:0000313" key="4">
    <source>
        <dbReference type="EMBL" id="GGH75561.1"/>
    </source>
</evidence>
<dbReference type="InterPro" id="IPR018181">
    <property type="entry name" value="Heat_shock_70_CS"/>
</dbReference>
<organism evidence="4 5">
    <name type="scientific">Compostibacillus humi</name>
    <dbReference type="NCBI Taxonomy" id="1245525"/>
    <lineage>
        <taxon>Bacteria</taxon>
        <taxon>Bacillati</taxon>
        <taxon>Bacillota</taxon>
        <taxon>Bacilli</taxon>
        <taxon>Bacillales</taxon>
        <taxon>Bacillaceae</taxon>
        <taxon>Compostibacillus</taxon>
    </lineage>
</organism>
<evidence type="ECO:0000256" key="3">
    <source>
        <dbReference type="HAMAP-Rule" id="MF_00973"/>
    </source>
</evidence>
<evidence type="ECO:0000256" key="2">
    <source>
        <dbReference type="ARBA" id="ARBA00022490"/>
    </source>
</evidence>
<evidence type="ECO:0000256" key="1">
    <source>
        <dbReference type="ARBA" id="ARBA00007381"/>
    </source>
</evidence>
<dbReference type="InterPro" id="IPR002882">
    <property type="entry name" value="CofD"/>
</dbReference>
<proteinExistence type="inferred from homology"/>
<dbReference type="GO" id="GO:0005737">
    <property type="term" value="C:cytoplasm"/>
    <property type="evidence" value="ECO:0007669"/>
    <property type="project" value="UniProtKB-SubCell"/>
</dbReference>
<gene>
    <name evidence="4" type="primary">mgfK</name>
    <name evidence="4" type="ORF">GCM10010978_15570</name>
</gene>
<comment type="similarity">
    <text evidence="1">Belongs to the heat shock protein 70 family.</text>
</comment>
<dbReference type="Pfam" id="PF01933">
    <property type="entry name" value="CofD"/>
    <property type="match status" value="1"/>
</dbReference>
<comment type="function">
    <text evidence="3">Required for morphogenesis under gluconeogenic growth conditions.</text>
</comment>
<reference evidence="4" key="1">
    <citation type="journal article" date="2014" name="Int. J. Syst. Evol. Microbiol.">
        <title>Complete genome sequence of Corynebacterium casei LMG S-19264T (=DSM 44701T), isolated from a smear-ripened cheese.</title>
        <authorList>
            <consortium name="US DOE Joint Genome Institute (JGI-PGF)"/>
            <person name="Walter F."/>
            <person name="Albersmeier A."/>
            <person name="Kalinowski J."/>
            <person name="Ruckert C."/>
        </authorList>
    </citation>
    <scope>NUCLEOTIDE SEQUENCE</scope>
    <source>
        <strain evidence="4">CGMCC 1.12360</strain>
    </source>
</reference>
<evidence type="ECO:0000313" key="5">
    <source>
        <dbReference type="Proteomes" id="UP000602050"/>
    </source>
</evidence>
<keyword evidence="2 3" id="KW-0963">Cytoplasm</keyword>
<dbReference type="GO" id="GO:0043743">
    <property type="term" value="F:LPPG:FO 2-phospho-L-lactate transferase activity"/>
    <property type="evidence" value="ECO:0007669"/>
    <property type="project" value="InterPro"/>
</dbReference>
<dbReference type="PANTHER" id="PTHR30135">
    <property type="entry name" value="UNCHARACTERIZED PROTEIN YVCK-RELATED"/>
    <property type="match status" value="1"/>
</dbReference>
<dbReference type="HAMAP" id="MF_00973">
    <property type="entry name" value="Gluconeogen_factor"/>
    <property type="match status" value="1"/>
</dbReference>
<dbReference type="SUPFAM" id="SSF142338">
    <property type="entry name" value="CofD-like"/>
    <property type="match status" value="1"/>
</dbReference>
<dbReference type="InterPro" id="IPR038136">
    <property type="entry name" value="CofD-like_dom_sf"/>
</dbReference>